<comment type="caution">
    <text evidence="1">The sequence shown here is derived from an EMBL/GenBank/DDBJ whole genome shotgun (WGS) entry which is preliminary data.</text>
</comment>
<protein>
    <submittedName>
        <fullName evidence="1">Uncharacterized protein</fullName>
    </submittedName>
</protein>
<keyword evidence="2" id="KW-1185">Reference proteome</keyword>
<proteinExistence type="predicted"/>
<dbReference type="EMBL" id="LLXE01000085">
    <property type="protein sequence ID" value="KUM63004.1"/>
    <property type="molecule type" value="Genomic_DNA"/>
</dbReference>
<dbReference type="AlphaFoldDB" id="A0A101MM26"/>
<sequence>MSFRIARFQGCKRREGREEMVLFVGVLTVDKKSTCKQRQLFNRSTRGEGYREIPDRLWHTLHVTIKSSHSPGFSGISMS</sequence>
<reference evidence="1 2" key="1">
    <citation type="submission" date="2015-10" db="EMBL/GenBank/DDBJ databases">
        <title>Genome sequencing of Penicillium freii.</title>
        <authorList>
            <person name="Nguyen H.D."/>
            <person name="Visagie C.M."/>
            <person name="Seifert K.A."/>
        </authorList>
    </citation>
    <scope>NUCLEOTIDE SEQUENCE [LARGE SCALE GENOMIC DNA]</scope>
    <source>
        <strain evidence="1 2">DAOM 242723</strain>
    </source>
</reference>
<organism evidence="1 2">
    <name type="scientific">Penicillium freii</name>
    <dbReference type="NCBI Taxonomy" id="48697"/>
    <lineage>
        <taxon>Eukaryota</taxon>
        <taxon>Fungi</taxon>
        <taxon>Dikarya</taxon>
        <taxon>Ascomycota</taxon>
        <taxon>Pezizomycotina</taxon>
        <taxon>Eurotiomycetes</taxon>
        <taxon>Eurotiomycetidae</taxon>
        <taxon>Eurotiales</taxon>
        <taxon>Aspergillaceae</taxon>
        <taxon>Penicillium</taxon>
    </lineage>
</organism>
<name>A0A101MM26_PENFR</name>
<evidence type="ECO:0000313" key="1">
    <source>
        <dbReference type="EMBL" id="KUM63004.1"/>
    </source>
</evidence>
<gene>
    <name evidence="1" type="ORF">ACN42_g4098</name>
</gene>
<dbReference type="Proteomes" id="UP000055045">
    <property type="component" value="Unassembled WGS sequence"/>
</dbReference>
<evidence type="ECO:0000313" key="2">
    <source>
        <dbReference type="Proteomes" id="UP000055045"/>
    </source>
</evidence>
<accession>A0A101MM26</accession>